<feature type="non-terminal residue" evidence="1">
    <location>
        <position position="149"/>
    </location>
</feature>
<reference evidence="1 2" key="1">
    <citation type="journal article" date="2023" name="Sci. Data">
        <title>Genome assembly of the Korean intertidal mud-creeper Batillaria attramentaria.</title>
        <authorList>
            <person name="Patra A.K."/>
            <person name="Ho P.T."/>
            <person name="Jun S."/>
            <person name="Lee S.J."/>
            <person name="Kim Y."/>
            <person name="Won Y.J."/>
        </authorList>
    </citation>
    <scope>NUCLEOTIDE SEQUENCE [LARGE SCALE GENOMIC DNA]</scope>
    <source>
        <strain evidence="1">Wonlab-2016</strain>
    </source>
</reference>
<dbReference type="Proteomes" id="UP001519460">
    <property type="component" value="Unassembled WGS sequence"/>
</dbReference>
<sequence length="149" mass="16468">STLYTFSRPVSETSWILDDLEAGSPAAPSGRLSEVDFPTCMSFVAVGKLCRQCRVQTFFVGCSEKNFIGNKDFAVYTELLILTNPDLWHTASMTNQFHFNYQKFLAALQKLKLLSFGETRYGSVTPLAFHLVYSCDPVSAGLASSTENG</sequence>
<proteinExistence type="predicted"/>
<feature type="non-terminal residue" evidence="1">
    <location>
        <position position="1"/>
    </location>
</feature>
<name>A0ABD0M921_9CAEN</name>
<dbReference type="AlphaFoldDB" id="A0ABD0M921"/>
<organism evidence="1 2">
    <name type="scientific">Batillaria attramentaria</name>
    <dbReference type="NCBI Taxonomy" id="370345"/>
    <lineage>
        <taxon>Eukaryota</taxon>
        <taxon>Metazoa</taxon>
        <taxon>Spiralia</taxon>
        <taxon>Lophotrochozoa</taxon>
        <taxon>Mollusca</taxon>
        <taxon>Gastropoda</taxon>
        <taxon>Caenogastropoda</taxon>
        <taxon>Sorbeoconcha</taxon>
        <taxon>Cerithioidea</taxon>
        <taxon>Batillariidae</taxon>
        <taxon>Batillaria</taxon>
    </lineage>
</organism>
<keyword evidence="2" id="KW-1185">Reference proteome</keyword>
<accession>A0ABD0M921</accession>
<protein>
    <submittedName>
        <fullName evidence="1">Uncharacterized protein</fullName>
    </submittedName>
</protein>
<evidence type="ECO:0000313" key="1">
    <source>
        <dbReference type="EMBL" id="KAK7507988.1"/>
    </source>
</evidence>
<dbReference type="EMBL" id="JACVVK020000003">
    <property type="protein sequence ID" value="KAK7507988.1"/>
    <property type="molecule type" value="Genomic_DNA"/>
</dbReference>
<evidence type="ECO:0000313" key="2">
    <source>
        <dbReference type="Proteomes" id="UP001519460"/>
    </source>
</evidence>
<gene>
    <name evidence="1" type="ORF">BaRGS_00000953</name>
</gene>
<comment type="caution">
    <text evidence="1">The sequence shown here is derived from an EMBL/GenBank/DDBJ whole genome shotgun (WGS) entry which is preliminary data.</text>
</comment>